<dbReference type="GeneID" id="42178649"/>
<evidence type="ECO:0000313" key="2">
    <source>
        <dbReference type="EMBL" id="QCD65375.1"/>
    </source>
</evidence>
<dbReference type="RefSeq" id="WP_015761722.1">
    <property type="nucleotide sequence ID" value="NZ_CP039375.1"/>
</dbReference>
<dbReference type="OMA" id="PWIAGTQ"/>
<dbReference type="PANTHER" id="PTHR43433">
    <property type="entry name" value="HYDROLASE, ALPHA/BETA FOLD FAMILY PROTEIN"/>
    <property type="match status" value="1"/>
</dbReference>
<gene>
    <name evidence="2" type="ORF">E5139_06895</name>
</gene>
<dbReference type="PANTHER" id="PTHR43433:SF10">
    <property type="entry name" value="AB HYDROLASE-1 DOMAIN-CONTAINING PROTEIN"/>
    <property type="match status" value="1"/>
</dbReference>
<organism evidence="2 3">
    <name type="scientific">Halomicrobium mukohataei</name>
    <dbReference type="NCBI Taxonomy" id="57705"/>
    <lineage>
        <taxon>Archaea</taxon>
        <taxon>Methanobacteriati</taxon>
        <taxon>Methanobacteriota</taxon>
        <taxon>Stenosarchaea group</taxon>
        <taxon>Halobacteria</taxon>
        <taxon>Halobacteriales</taxon>
        <taxon>Haloarculaceae</taxon>
        <taxon>Halomicrobium</taxon>
    </lineage>
</organism>
<evidence type="ECO:0000259" key="1">
    <source>
        <dbReference type="Pfam" id="PF00561"/>
    </source>
</evidence>
<feature type="domain" description="AB hydrolase-1" evidence="1">
    <location>
        <begin position="27"/>
        <end position="126"/>
    </location>
</feature>
<dbReference type="InterPro" id="IPR000073">
    <property type="entry name" value="AB_hydrolase_1"/>
</dbReference>
<evidence type="ECO:0000313" key="3">
    <source>
        <dbReference type="Proteomes" id="UP000297053"/>
    </source>
</evidence>
<dbReference type="Proteomes" id="UP000297053">
    <property type="component" value="Chromosome"/>
</dbReference>
<accession>A0A4D6KDR5</accession>
<dbReference type="PRINTS" id="PR00111">
    <property type="entry name" value="ABHYDROLASE"/>
</dbReference>
<dbReference type="AlphaFoldDB" id="A0A4D6KDR5"/>
<name>A0A4D6KDR5_9EURY</name>
<dbReference type="Pfam" id="PF00561">
    <property type="entry name" value="Abhydrolase_1"/>
    <property type="match status" value="1"/>
</dbReference>
<proteinExistence type="predicted"/>
<protein>
    <submittedName>
        <fullName evidence="2">Alpha/beta hydrolase</fullName>
    </submittedName>
</protein>
<dbReference type="SUPFAM" id="SSF53474">
    <property type="entry name" value="alpha/beta-Hydrolases"/>
    <property type="match status" value="1"/>
</dbReference>
<reference evidence="2 3" key="1">
    <citation type="submission" date="2019-04" db="EMBL/GenBank/DDBJ databases">
        <title>Complete genome sequence of Arthrobacter sp. ZXY-2 associated with effective atrazine degradation and salt adaptation.</title>
        <authorList>
            <person name="Zhao X."/>
        </authorList>
    </citation>
    <scope>NUCLEOTIDE SEQUENCE [LARGE SCALE GENOMIC DNA]</scope>
    <source>
        <strain evidence="3">ZP60</strain>
    </source>
</reference>
<keyword evidence="2" id="KW-0378">Hydrolase</keyword>
<dbReference type="EMBL" id="CP039375">
    <property type="protein sequence ID" value="QCD65375.1"/>
    <property type="molecule type" value="Genomic_DNA"/>
</dbReference>
<reference evidence="2 3" key="2">
    <citation type="submission" date="2019-04" db="EMBL/GenBank/DDBJ databases">
        <authorList>
            <person name="Yang S."/>
            <person name="Wei W."/>
        </authorList>
    </citation>
    <scope>NUCLEOTIDE SEQUENCE [LARGE SCALE GENOMIC DNA]</scope>
    <source>
        <strain evidence="3">ZP60</strain>
    </source>
</reference>
<dbReference type="Gene3D" id="3.40.50.1820">
    <property type="entry name" value="alpha/beta hydrolase"/>
    <property type="match status" value="1"/>
</dbReference>
<sequence length="282" mass="30589">MTEPETVVVGDGRRLAYEEYGRADGRPVVCLHGNPGSRLLWSLFDETAQHHDARLIAPDRPGFGASDFRPDRDLLDWADDVRTLAKMLDLDTLSVVGFSAGGPHAAACAHELDRVERAVLVSSPGPPETRKYATAANRRLTAATRSVPGLSRGLFGLTGWLARHWFGQFRETIESGASDADRELFAAPDGTVVVADAAEAFDQGGRGPAHEFPMLGDPWGFDPADCARTLSLWHGRQDERVPLRVAQAVASRLPDTDVSVVDAGHYSTLVEHFEAILLDAVE</sequence>
<dbReference type="InterPro" id="IPR029058">
    <property type="entry name" value="AB_hydrolase_fold"/>
</dbReference>
<dbReference type="GO" id="GO:0016787">
    <property type="term" value="F:hydrolase activity"/>
    <property type="evidence" value="ECO:0007669"/>
    <property type="project" value="UniProtKB-KW"/>
</dbReference>
<dbReference type="KEGG" id="halz:E5139_06895"/>
<dbReference type="InterPro" id="IPR050471">
    <property type="entry name" value="AB_hydrolase"/>
</dbReference>